<sequence>MSVFDDMSSLRTTVRLHGRERCTLRLKDEKIRDLEEEIRDITVYIEAQKALNNIADADDIRSLNDATAFPFAVWDGSTG</sequence>
<reference evidence="1" key="1">
    <citation type="submission" date="2017-07" db="EMBL/GenBank/DDBJ databases">
        <title>Taro Niue Genome Assembly and Annotation.</title>
        <authorList>
            <person name="Atibalentja N."/>
            <person name="Keating K."/>
            <person name="Fields C.J."/>
        </authorList>
    </citation>
    <scope>NUCLEOTIDE SEQUENCE</scope>
    <source>
        <strain evidence="1">Niue_2</strain>
        <tissue evidence="1">Leaf</tissue>
    </source>
</reference>
<dbReference type="EMBL" id="NMUH01002359">
    <property type="protein sequence ID" value="MQL99501.1"/>
    <property type="molecule type" value="Genomic_DNA"/>
</dbReference>
<organism evidence="1 2">
    <name type="scientific">Colocasia esculenta</name>
    <name type="common">Wild taro</name>
    <name type="synonym">Arum esculentum</name>
    <dbReference type="NCBI Taxonomy" id="4460"/>
    <lineage>
        <taxon>Eukaryota</taxon>
        <taxon>Viridiplantae</taxon>
        <taxon>Streptophyta</taxon>
        <taxon>Embryophyta</taxon>
        <taxon>Tracheophyta</taxon>
        <taxon>Spermatophyta</taxon>
        <taxon>Magnoliopsida</taxon>
        <taxon>Liliopsida</taxon>
        <taxon>Araceae</taxon>
        <taxon>Aroideae</taxon>
        <taxon>Colocasieae</taxon>
        <taxon>Colocasia</taxon>
    </lineage>
</organism>
<keyword evidence="2" id="KW-1185">Reference proteome</keyword>
<comment type="caution">
    <text evidence="1">The sequence shown here is derived from an EMBL/GenBank/DDBJ whole genome shotgun (WGS) entry which is preliminary data.</text>
</comment>
<evidence type="ECO:0000313" key="2">
    <source>
        <dbReference type="Proteomes" id="UP000652761"/>
    </source>
</evidence>
<dbReference type="Proteomes" id="UP000652761">
    <property type="component" value="Unassembled WGS sequence"/>
</dbReference>
<protein>
    <submittedName>
        <fullName evidence="1">Uncharacterized protein</fullName>
    </submittedName>
</protein>
<proteinExistence type="predicted"/>
<evidence type="ECO:0000313" key="1">
    <source>
        <dbReference type="EMBL" id="MQL99501.1"/>
    </source>
</evidence>
<name>A0A843VQU7_COLES</name>
<accession>A0A843VQU7</accession>
<dbReference type="AlphaFoldDB" id="A0A843VQU7"/>
<gene>
    <name evidence="1" type="ORF">Taro_032222</name>
</gene>
<dbReference type="OrthoDB" id="1938163at2759"/>